<sequence length="90" mass="10050">MLSWLARQAMRQTRITLADLDKSLSDLGDGALHNLSTDDYKRLFGENDAALSRLRHFVKGHGCVASFSDDSIVFRKLVSTPPQSCIQNIE</sequence>
<dbReference type="STRING" id="989370.AOQ71_33195"/>
<name>A0A0R3D120_9BRAD</name>
<gene>
    <name evidence="1" type="ORF">AOQ71_33195</name>
</gene>
<dbReference type="Proteomes" id="UP000051936">
    <property type="component" value="Unassembled WGS sequence"/>
</dbReference>
<evidence type="ECO:0000313" key="1">
    <source>
        <dbReference type="EMBL" id="KRQ03547.1"/>
    </source>
</evidence>
<reference evidence="1 2" key="1">
    <citation type="submission" date="2015-09" db="EMBL/GenBank/DDBJ databases">
        <title>Draft Genome Sequence of Bradyrhizobium manausense Strain BR 3351T, a Novel Symbiotic Nitrogen-Fixing Alphaproteobacterium Isolated from Brazilian Amazon Rain Forest.</title>
        <authorList>
            <person name="De Araujo J.L."/>
            <person name="Zilli J.E."/>
        </authorList>
    </citation>
    <scope>NUCLEOTIDE SEQUENCE [LARGE SCALE GENOMIC DNA]</scope>
    <source>
        <strain evidence="1 2">BR3351</strain>
    </source>
</reference>
<keyword evidence="2" id="KW-1185">Reference proteome</keyword>
<evidence type="ECO:0000313" key="2">
    <source>
        <dbReference type="Proteomes" id="UP000051936"/>
    </source>
</evidence>
<protein>
    <submittedName>
        <fullName evidence="1">Uncharacterized protein</fullName>
    </submittedName>
</protein>
<proteinExistence type="predicted"/>
<organism evidence="1 2">
    <name type="scientific">Bradyrhizobium manausense</name>
    <dbReference type="NCBI Taxonomy" id="989370"/>
    <lineage>
        <taxon>Bacteria</taxon>
        <taxon>Pseudomonadati</taxon>
        <taxon>Pseudomonadota</taxon>
        <taxon>Alphaproteobacteria</taxon>
        <taxon>Hyphomicrobiales</taxon>
        <taxon>Nitrobacteraceae</taxon>
        <taxon>Bradyrhizobium</taxon>
    </lineage>
</organism>
<accession>A0A0R3D120</accession>
<dbReference type="EMBL" id="LJYG01000108">
    <property type="protein sequence ID" value="KRQ03547.1"/>
    <property type="molecule type" value="Genomic_DNA"/>
</dbReference>
<comment type="caution">
    <text evidence="1">The sequence shown here is derived from an EMBL/GenBank/DDBJ whole genome shotgun (WGS) entry which is preliminary data.</text>
</comment>
<dbReference type="AlphaFoldDB" id="A0A0R3D120"/>